<dbReference type="EMBL" id="QFFJ01000001">
    <property type="protein sequence ID" value="RBL93485.1"/>
    <property type="molecule type" value="Genomic_DNA"/>
</dbReference>
<dbReference type="Proteomes" id="UP000253410">
    <property type="component" value="Unassembled WGS sequence"/>
</dbReference>
<comment type="caution">
    <text evidence="2">The sequence shown here is derived from an EMBL/GenBank/DDBJ whole genome shotgun (WGS) entry which is preliminary data.</text>
</comment>
<sequence>MDSHSSVIFYRKRCKSRMWLFYLLNTNYRTMKKYSLFSALLVICLSVQQIFAQTTPVVLPGFTAYADPEEKDVEINSSNGVIDWTGNNNTINFYFHAATSGKLKVTLQARSDAGSKVSVTLNGMTKIVSIPNNNEYTDISVLQTTISKPGFYTITLKGIEKSGKVYADVKGISLEGPATKDIQFNPKSWRRSASVHLNYPVPEGKNVEWFYGEIKVPEGEDKLGTYFMSCGFHRGYFGMQVNGPAERRIIFSVWDAGTEPDKRSNVKYEDQVVLLAKGDSVYASGFGGEGTGGHSHWLYNWKAGETYRFLMHAVPVGSTTTYTAYFFVPEHHEWKLIASFRAPKDGKYMGHLYSFLENFSFENGHLGRKGYYGNHWIKTNTGEWIELTKAKFTNDATAKAKDRLDFGGGSENGWFYLWTSGFKPANAQYGDIFERPAGGKQPEIVLPRF</sequence>
<evidence type="ECO:0000313" key="3">
    <source>
        <dbReference type="Proteomes" id="UP000253410"/>
    </source>
</evidence>
<dbReference type="InterPro" id="IPR031712">
    <property type="entry name" value="DUF5077"/>
</dbReference>
<gene>
    <name evidence="2" type="ORF">DF182_13300</name>
</gene>
<feature type="domain" description="DUF5077" evidence="1">
    <location>
        <begin position="60"/>
        <end position="179"/>
    </location>
</feature>
<dbReference type="Pfam" id="PF16871">
    <property type="entry name" value="DUF5077"/>
    <property type="match status" value="1"/>
</dbReference>
<dbReference type="Pfam" id="PF11958">
    <property type="entry name" value="DUF3472"/>
    <property type="match status" value="1"/>
</dbReference>
<accession>A0A365Y6G1</accession>
<dbReference type="OrthoDB" id="6014523at2"/>
<dbReference type="Gene3D" id="2.60.120.260">
    <property type="entry name" value="Galactose-binding domain-like"/>
    <property type="match status" value="1"/>
</dbReference>
<keyword evidence="3" id="KW-1185">Reference proteome</keyword>
<protein>
    <recommendedName>
        <fullName evidence="1">DUF5077 domain-containing protein</fullName>
    </recommendedName>
</protein>
<organism evidence="2 3">
    <name type="scientific">Chitinophaga flava</name>
    <dbReference type="NCBI Taxonomy" id="2259036"/>
    <lineage>
        <taxon>Bacteria</taxon>
        <taxon>Pseudomonadati</taxon>
        <taxon>Bacteroidota</taxon>
        <taxon>Chitinophagia</taxon>
        <taxon>Chitinophagales</taxon>
        <taxon>Chitinophagaceae</taxon>
        <taxon>Chitinophaga</taxon>
    </lineage>
</organism>
<dbReference type="AlphaFoldDB" id="A0A365Y6G1"/>
<dbReference type="InterPro" id="IPR021862">
    <property type="entry name" value="DUF3472"/>
</dbReference>
<name>A0A365Y6G1_9BACT</name>
<reference evidence="2 3" key="1">
    <citation type="submission" date="2018-05" db="EMBL/GenBank/DDBJ databases">
        <title>Chitinophaga sp. K3CV102501T nov., isolated from isolated from a monsoon evergreen broad-leaved forest soil.</title>
        <authorList>
            <person name="Lv Y."/>
        </authorList>
    </citation>
    <scope>NUCLEOTIDE SEQUENCE [LARGE SCALE GENOMIC DNA]</scope>
    <source>
        <strain evidence="2 3">GDMCC 1.1325</strain>
    </source>
</reference>
<evidence type="ECO:0000313" key="2">
    <source>
        <dbReference type="EMBL" id="RBL93485.1"/>
    </source>
</evidence>
<proteinExistence type="predicted"/>
<evidence type="ECO:0000259" key="1">
    <source>
        <dbReference type="Pfam" id="PF16871"/>
    </source>
</evidence>